<keyword evidence="9 12" id="KW-0238">DNA-binding</keyword>
<name>A0ABS6HYL6_MYCGD</name>
<keyword evidence="15" id="KW-1185">Reference proteome</keyword>
<keyword evidence="6 12" id="KW-0408">Iron</keyword>
<keyword evidence="8 12" id="KW-0805">Transcription regulation</keyword>
<comment type="PTM">
    <text evidence="12">Upon Fe-S cluster removal intramolecular disulfide bonds are formed.</text>
</comment>
<feature type="binding site" evidence="12">
    <location>
        <position position="56"/>
    </location>
    <ligand>
        <name>[4Fe-4S] cluster</name>
        <dbReference type="ChEBI" id="CHEBI:49883"/>
    </ligand>
</feature>
<evidence type="ECO:0000256" key="6">
    <source>
        <dbReference type="ARBA" id="ARBA00023004"/>
    </source>
</evidence>
<protein>
    <recommendedName>
        <fullName evidence="12">Transcriptional regulator WhiB</fullName>
    </recommendedName>
</protein>
<keyword evidence="10 12" id="KW-1015">Disulfide bond</keyword>
<dbReference type="Pfam" id="PF02467">
    <property type="entry name" value="Whib"/>
    <property type="match status" value="1"/>
</dbReference>
<keyword evidence="11 12" id="KW-0804">Transcription</keyword>
<evidence type="ECO:0000256" key="3">
    <source>
        <dbReference type="ARBA" id="ARBA00022485"/>
    </source>
</evidence>
<feature type="binding site" evidence="12">
    <location>
        <position position="23"/>
    </location>
    <ligand>
        <name>[4Fe-4S] cluster</name>
        <dbReference type="ChEBI" id="CHEBI:49883"/>
    </ligand>
</feature>
<keyword evidence="7 12" id="KW-0411">Iron-sulfur</keyword>
<comment type="caution">
    <text evidence="14">The sequence shown here is derived from an EMBL/GenBank/DDBJ whole genome shotgun (WGS) entry which is preliminary data.</text>
</comment>
<dbReference type="PANTHER" id="PTHR38839:SF5">
    <property type="entry name" value="TRANSCRIPTIONAL REGULATOR WHID"/>
    <property type="match status" value="1"/>
</dbReference>
<comment type="function">
    <text evidence="12">Acts as a transcriptional regulator. Probably redox-responsive. The apo- but not holo-form probably binds DNA.</text>
</comment>
<sequence length="118" mass="13053">MTQPPKLPGPFIDRWEWQLGGLCRGDDTGVFFSADGERGAARAYREMRAKKMCSRCPVIAECRAYALSVGEPYGVWGGLSASDREKLAMAAERQPGLKSEDGSVRFRSKIEQVVPVEK</sequence>
<evidence type="ECO:0000256" key="1">
    <source>
        <dbReference type="ARBA" id="ARBA00004496"/>
    </source>
</evidence>
<keyword evidence="5 12" id="KW-0479">Metal-binding</keyword>
<dbReference type="EMBL" id="JAHBOM010000059">
    <property type="protein sequence ID" value="MBU8827758.1"/>
    <property type="molecule type" value="Genomic_DNA"/>
</dbReference>
<evidence type="ECO:0000256" key="9">
    <source>
        <dbReference type="ARBA" id="ARBA00023125"/>
    </source>
</evidence>
<comment type="similarity">
    <text evidence="2 12">Belongs to the WhiB family.</text>
</comment>
<dbReference type="PANTHER" id="PTHR38839">
    <property type="entry name" value="TRANSCRIPTIONAL REGULATOR WHID-RELATED"/>
    <property type="match status" value="1"/>
</dbReference>
<evidence type="ECO:0000259" key="13">
    <source>
        <dbReference type="PROSITE" id="PS51674"/>
    </source>
</evidence>
<dbReference type="InterPro" id="IPR003482">
    <property type="entry name" value="Whib"/>
</dbReference>
<organism evidence="14 15">
    <name type="scientific">Mycolicibacterium goodii</name>
    <name type="common">Mycobacterium goodii</name>
    <dbReference type="NCBI Taxonomy" id="134601"/>
    <lineage>
        <taxon>Bacteria</taxon>
        <taxon>Bacillati</taxon>
        <taxon>Actinomycetota</taxon>
        <taxon>Actinomycetes</taxon>
        <taxon>Mycobacteriales</taxon>
        <taxon>Mycobacteriaceae</taxon>
        <taxon>Mycolicibacterium</taxon>
    </lineage>
</organism>
<comment type="subcellular location">
    <subcellularLocation>
        <location evidence="1 12">Cytoplasm</location>
    </subcellularLocation>
</comment>
<keyword evidence="3 12" id="KW-0004">4Fe-4S</keyword>
<evidence type="ECO:0000256" key="7">
    <source>
        <dbReference type="ARBA" id="ARBA00023014"/>
    </source>
</evidence>
<evidence type="ECO:0000256" key="2">
    <source>
        <dbReference type="ARBA" id="ARBA00006597"/>
    </source>
</evidence>
<feature type="domain" description="4Fe-4S Wbl-type" evidence="13">
    <location>
        <begin position="22"/>
        <end position="86"/>
    </location>
</feature>
<evidence type="ECO:0000313" key="14">
    <source>
        <dbReference type="EMBL" id="MBU8827758.1"/>
    </source>
</evidence>
<comment type="PTM">
    <text evidence="12">The Fe-S cluster can be nitrosylated by nitric oxide (NO).</text>
</comment>
<dbReference type="Proteomes" id="UP000696413">
    <property type="component" value="Unassembled WGS sequence"/>
</dbReference>
<evidence type="ECO:0000256" key="8">
    <source>
        <dbReference type="ARBA" id="ARBA00023015"/>
    </source>
</evidence>
<keyword evidence="4 12" id="KW-0963">Cytoplasm</keyword>
<evidence type="ECO:0000256" key="5">
    <source>
        <dbReference type="ARBA" id="ARBA00022723"/>
    </source>
</evidence>
<gene>
    <name evidence="12" type="primary">whiB</name>
    <name evidence="14" type="ORF">KL859_33480</name>
</gene>
<evidence type="ECO:0000256" key="12">
    <source>
        <dbReference type="HAMAP-Rule" id="MF_01479"/>
    </source>
</evidence>
<evidence type="ECO:0000256" key="10">
    <source>
        <dbReference type="ARBA" id="ARBA00023157"/>
    </source>
</evidence>
<proteinExistence type="inferred from homology"/>
<feature type="binding site" evidence="12">
    <location>
        <position position="62"/>
    </location>
    <ligand>
        <name>[4Fe-4S] cluster</name>
        <dbReference type="ChEBI" id="CHEBI:49883"/>
    </ligand>
</feature>
<dbReference type="RefSeq" id="WP_214396339.1">
    <property type="nucleotide sequence ID" value="NZ_JAHBOL010000079.1"/>
</dbReference>
<evidence type="ECO:0000256" key="11">
    <source>
        <dbReference type="ARBA" id="ARBA00023163"/>
    </source>
</evidence>
<accession>A0ABS6HYL6</accession>
<dbReference type="InterPro" id="IPR034768">
    <property type="entry name" value="4FE4S_WBL"/>
</dbReference>
<dbReference type="PROSITE" id="PS51674">
    <property type="entry name" value="4FE4S_WBL"/>
    <property type="match status" value="1"/>
</dbReference>
<comment type="cofactor">
    <cofactor evidence="12">
        <name>[4Fe-4S] cluster</name>
        <dbReference type="ChEBI" id="CHEBI:49883"/>
    </cofactor>
    <text evidence="12">Binds 1 [4Fe-4S] cluster per subunit. Following nitrosylation of the [4Fe-4S] cluster binds 1 [4Fe-8(NO)] cluster per subunit.</text>
</comment>
<feature type="binding site" evidence="12">
    <location>
        <position position="53"/>
    </location>
    <ligand>
        <name>[4Fe-4S] cluster</name>
        <dbReference type="ChEBI" id="CHEBI:49883"/>
    </ligand>
</feature>
<evidence type="ECO:0000313" key="15">
    <source>
        <dbReference type="Proteomes" id="UP000696413"/>
    </source>
</evidence>
<dbReference type="HAMAP" id="MF_01479">
    <property type="entry name" value="WhiB"/>
    <property type="match status" value="1"/>
</dbReference>
<reference evidence="14 15" key="1">
    <citation type="submission" date="2021-05" db="EMBL/GenBank/DDBJ databases">
        <title>Draft Genome Sequences of Clinical Respiratory Isolates of Mycobacterium goodii Recovered in Ireland.</title>
        <authorList>
            <person name="Flanagan P.R."/>
            <person name="Mok S."/>
            <person name="Roycroft E."/>
            <person name="Rogers T.R."/>
            <person name="Fitzgibbon M."/>
        </authorList>
    </citation>
    <scope>NUCLEOTIDE SEQUENCE [LARGE SCALE GENOMIC DNA]</scope>
    <source>
        <strain evidence="14 15">14IE55</strain>
    </source>
</reference>
<evidence type="ECO:0000256" key="4">
    <source>
        <dbReference type="ARBA" id="ARBA00022490"/>
    </source>
</evidence>